<dbReference type="AlphaFoldDB" id="A0A2P5ARW7"/>
<dbReference type="Proteomes" id="UP000237105">
    <property type="component" value="Unassembled WGS sequence"/>
</dbReference>
<comment type="caution">
    <text evidence="1">The sequence shown here is derived from an EMBL/GenBank/DDBJ whole genome shotgun (WGS) entry which is preliminary data.</text>
</comment>
<evidence type="ECO:0000313" key="2">
    <source>
        <dbReference type="Proteomes" id="UP000237105"/>
    </source>
</evidence>
<protein>
    <submittedName>
        <fullName evidence="1">Viral coat protein subunit</fullName>
    </submittedName>
</protein>
<sequence>KISKFLAQVLAIFEKLLPRHCSCVAELLPSTVPHEAEATDEVTVPTRAVIRALTLENGHFEASSHRWRHCWHVELCLIIVDHL</sequence>
<reference evidence="2" key="1">
    <citation type="submission" date="2016-06" db="EMBL/GenBank/DDBJ databases">
        <title>Parallel loss of symbiosis genes in relatives of nitrogen-fixing non-legume Parasponia.</title>
        <authorList>
            <person name="Van Velzen R."/>
            <person name="Holmer R."/>
            <person name="Bu F."/>
            <person name="Rutten L."/>
            <person name="Van Zeijl A."/>
            <person name="Liu W."/>
            <person name="Santuari L."/>
            <person name="Cao Q."/>
            <person name="Sharma T."/>
            <person name="Shen D."/>
            <person name="Roswanjaya Y."/>
            <person name="Wardhani T."/>
            <person name="Kalhor M.S."/>
            <person name="Jansen J."/>
            <person name="Van den Hoogen J."/>
            <person name="Gungor B."/>
            <person name="Hartog M."/>
            <person name="Hontelez J."/>
            <person name="Verver J."/>
            <person name="Yang W.-C."/>
            <person name="Schijlen E."/>
            <person name="Repin R."/>
            <person name="Schilthuizen M."/>
            <person name="Schranz E."/>
            <person name="Heidstra R."/>
            <person name="Miyata K."/>
            <person name="Fedorova E."/>
            <person name="Kohlen W."/>
            <person name="Bisseling T."/>
            <person name="Smit S."/>
            <person name="Geurts R."/>
        </authorList>
    </citation>
    <scope>NUCLEOTIDE SEQUENCE [LARGE SCALE GENOMIC DNA]</scope>
    <source>
        <strain evidence="2">cv. WU1-14</strain>
    </source>
</reference>
<dbReference type="EMBL" id="JXTB01000470">
    <property type="protein sequence ID" value="PON39296.1"/>
    <property type="molecule type" value="Genomic_DNA"/>
</dbReference>
<feature type="non-terminal residue" evidence="1">
    <location>
        <position position="1"/>
    </location>
</feature>
<keyword evidence="2" id="KW-1185">Reference proteome</keyword>
<name>A0A2P5ARW7_PARAD</name>
<organism evidence="1 2">
    <name type="scientific">Parasponia andersonii</name>
    <name type="common">Sponia andersonii</name>
    <dbReference type="NCBI Taxonomy" id="3476"/>
    <lineage>
        <taxon>Eukaryota</taxon>
        <taxon>Viridiplantae</taxon>
        <taxon>Streptophyta</taxon>
        <taxon>Embryophyta</taxon>
        <taxon>Tracheophyta</taxon>
        <taxon>Spermatophyta</taxon>
        <taxon>Magnoliopsida</taxon>
        <taxon>eudicotyledons</taxon>
        <taxon>Gunneridae</taxon>
        <taxon>Pentapetalae</taxon>
        <taxon>rosids</taxon>
        <taxon>fabids</taxon>
        <taxon>Rosales</taxon>
        <taxon>Cannabaceae</taxon>
        <taxon>Parasponia</taxon>
    </lineage>
</organism>
<gene>
    <name evidence="1" type="ORF">PanWU01x14_306210</name>
</gene>
<keyword evidence="1" id="KW-0946">Virion</keyword>
<evidence type="ECO:0000313" key="1">
    <source>
        <dbReference type="EMBL" id="PON39296.1"/>
    </source>
</evidence>
<keyword evidence="1" id="KW-0167">Capsid protein</keyword>
<proteinExistence type="predicted"/>
<accession>A0A2P5ARW7</accession>